<keyword evidence="3" id="KW-1185">Reference proteome</keyword>
<dbReference type="OrthoDB" id="5779000at2759"/>
<feature type="domain" description="BTB" evidence="1">
    <location>
        <begin position="37"/>
        <end position="103"/>
    </location>
</feature>
<dbReference type="PROSITE" id="PS50097">
    <property type="entry name" value="BTB"/>
    <property type="match status" value="1"/>
</dbReference>
<proteinExistence type="predicted"/>
<dbReference type="WBParaSite" id="ASIM_0001557301-mRNA-1">
    <property type="protein sequence ID" value="ASIM_0001557301-mRNA-1"/>
    <property type="gene ID" value="ASIM_0001557301"/>
</dbReference>
<dbReference type="InterPro" id="IPR011333">
    <property type="entry name" value="SKP1/BTB/POZ_sf"/>
</dbReference>
<dbReference type="Pfam" id="PF00651">
    <property type="entry name" value="BTB"/>
    <property type="match status" value="1"/>
</dbReference>
<sequence length="186" mass="21550">MATVFKWIPNKEQLLRHHAKVGETLYDDRLNERTVGMDVVAKLCDGTMMLIDAEVAIAHSNYFRHALVNCCRMPFTIDVTCFDVELVREVFHFLYCGTIELSFRQLPQLLAIARILQLLVSGRILQLDLNAFRALISCDDLPVGNEMDVFHVVTHYFFNSKKRSNPNCLFELIRYDHLNDDDKLEV</sequence>
<name>A0A0M3K3N2_ANISI</name>
<evidence type="ECO:0000259" key="1">
    <source>
        <dbReference type="PROSITE" id="PS50097"/>
    </source>
</evidence>
<evidence type="ECO:0000313" key="2">
    <source>
        <dbReference type="EMBL" id="VDK53840.1"/>
    </source>
</evidence>
<dbReference type="CDD" id="cd18186">
    <property type="entry name" value="BTB_POZ_ZBTB_KLHL-like"/>
    <property type="match status" value="1"/>
</dbReference>
<protein>
    <submittedName>
        <fullName evidence="4">BTB domain-containing protein</fullName>
    </submittedName>
</protein>
<dbReference type="AlphaFoldDB" id="A0A0M3K3N2"/>
<gene>
    <name evidence="2" type="ORF">ASIM_LOCUS14980</name>
</gene>
<accession>A0A0M3K3N2</accession>
<dbReference type="SUPFAM" id="SSF54695">
    <property type="entry name" value="POZ domain"/>
    <property type="match status" value="1"/>
</dbReference>
<dbReference type="Proteomes" id="UP000267096">
    <property type="component" value="Unassembled WGS sequence"/>
</dbReference>
<reference evidence="2 3" key="2">
    <citation type="submission" date="2018-11" db="EMBL/GenBank/DDBJ databases">
        <authorList>
            <consortium name="Pathogen Informatics"/>
        </authorList>
    </citation>
    <scope>NUCLEOTIDE SEQUENCE [LARGE SCALE GENOMIC DNA]</scope>
</reference>
<dbReference type="InterPro" id="IPR000210">
    <property type="entry name" value="BTB/POZ_dom"/>
</dbReference>
<dbReference type="Gene3D" id="1.25.40.420">
    <property type="match status" value="1"/>
</dbReference>
<dbReference type="EMBL" id="UYRR01032032">
    <property type="protein sequence ID" value="VDK53840.1"/>
    <property type="molecule type" value="Genomic_DNA"/>
</dbReference>
<organism evidence="4">
    <name type="scientific">Anisakis simplex</name>
    <name type="common">Herring worm</name>
    <dbReference type="NCBI Taxonomy" id="6269"/>
    <lineage>
        <taxon>Eukaryota</taxon>
        <taxon>Metazoa</taxon>
        <taxon>Ecdysozoa</taxon>
        <taxon>Nematoda</taxon>
        <taxon>Chromadorea</taxon>
        <taxon>Rhabditida</taxon>
        <taxon>Spirurina</taxon>
        <taxon>Ascaridomorpha</taxon>
        <taxon>Ascaridoidea</taxon>
        <taxon>Anisakidae</taxon>
        <taxon>Anisakis</taxon>
        <taxon>Anisakis simplex complex</taxon>
    </lineage>
</organism>
<reference evidence="4" key="1">
    <citation type="submission" date="2017-02" db="UniProtKB">
        <authorList>
            <consortium name="WormBaseParasite"/>
        </authorList>
    </citation>
    <scope>IDENTIFICATION</scope>
</reference>
<evidence type="ECO:0000313" key="4">
    <source>
        <dbReference type="WBParaSite" id="ASIM_0001557301-mRNA-1"/>
    </source>
</evidence>
<evidence type="ECO:0000313" key="3">
    <source>
        <dbReference type="Proteomes" id="UP000267096"/>
    </source>
</evidence>
<dbReference type="Gene3D" id="3.30.710.10">
    <property type="entry name" value="Potassium Channel Kv1.1, Chain A"/>
    <property type="match status" value="1"/>
</dbReference>